<feature type="non-terminal residue" evidence="1">
    <location>
        <position position="103"/>
    </location>
</feature>
<name>A0AAD8AD63_DIPPU</name>
<keyword evidence="2" id="KW-1185">Reference proteome</keyword>
<evidence type="ECO:0000313" key="1">
    <source>
        <dbReference type="EMBL" id="KAJ9595763.1"/>
    </source>
</evidence>
<organism evidence="1 2">
    <name type="scientific">Diploptera punctata</name>
    <name type="common">Pacific beetle cockroach</name>
    <dbReference type="NCBI Taxonomy" id="6984"/>
    <lineage>
        <taxon>Eukaryota</taxon>
        <taxon>Metazoa</taxon>
        <taxon>Ecdysozoa</taxon>
        <taxon>Arthropoda</taxon>
        <taxon>Hexapoda</taxon>
        <taxon>Insecta</taxon>
        <taxon>Pterygota</taxon>
        <taxon>Neoptera</taxon>
        <taxon>Polyneoptera</taxon>
        <taxon>Dictyoptera</taxon>
        <taxon>Blattodea</taxon>
        <taxon>Blaberoidea</taxon>
        <taxon>Blaberidae</taxon>
        <taxon>Diplopterinae</taxon>
        <taxon>Diploptera</taxon>
    </lineage>
</organism>
<gene>
    <name evidence="1" type="ORF">L9F63_013050</name>
</gene>
<comment type="caution">
    <text evidence="1">The sequence shown here is derived from an EMBL/GenBank/DDBJ whole genome shotgun (WGS) entry which is preliminary data.</text>
</comment>
<evidence type="ECO:0000313" key="2">
    <source>
        <dbReference type="Proteomes" id="UP001233999"/>
    </source>
</evidence>
<reference evidence="1" key="1">
    <citation type="journal article" date="2023" name="IScience">
        <title>Live-bearing cockroach genome reveals convergent evolutionary mechanisms linked to viviparity in insects and beyond.</title>
        <authorList>
            <person name="Fouks B."/>
            <person name="Harrison M.C."/>
            <person name="Mikhailova A.A."/>
            <person name="Marchal E."/>
            <person name="English S."/>
            <person name="Carruthers M."/>
            <person name="Jennings E.C."/>
            <person name="Chiamaka E.L."/>
            <person name="Frigard R.A."/>
            <person name="Pippel M."/>
            <person name="Attardo G.M."/>
            <person name="Benoit J.B."/>
            <person name="Bornberg-Bauer E."/>
            <person name="Tobe S.S."/>
        </authorList>
    </citation>
    <scope>NUCLEOTIDE SEQUENCE</scope>
    <source>
        <strain evidence="1">Stay&amp;Tobe</strain>
    </source>
</reference>
<reference evidence="1" key="2">
    <citation type="submission" date="2023-05" db="EMBL/GenBank/DDBJ databases">
        <authorList>
            <person name="Fouks B."/>
        </authorList>
    </citation>
    <scope>NUCLEOTIDE SEQUENCE</scope>
    <source>
        <strain evidence="1">Stay&amp;Tobe</strain>
        <tissue evidence="1">Testes</tissue>
    </source>
</reference>
<feature type="non-terminal residue" evidence="1">
    <location>
        <position position="1"/>
    </location>
</feature>
<proteinExistence type="predicted"/>
<dbReference type="AlphaFoldDB" id="A0AAD8AD63"/>
<dbReference type="EMBL" id="JASPKZ010002316">
    <property type="protein sequence ID" value="KAJ9595763.1"/>
    <property type="molecule type" value="Genomic_DNA"/>
</dbReference>
<protein>
    <submittedName>
        <fullName evidence="1">Uncharacterized protein</fullName>
    </submittedName>
</protein>
<accession>A0AAD8AD63</accession>
<sequence length="103" mass="12238">RLTQFKQLFHTRFDMLFTGTSYKNYMEIATIEYVFSRNIAYSVYNMECFDIPFTYRYHVTSNIHKQSNELLTSNTNELSLFRNLIGIDENLVISNFVFPPNAQ</sequence>
<dbReference type="Proteomes" id="UP001233999">
    <property type="component" value="Unassembled WGS sequence"/>
</dbReference>